<feature type="domain" description="4Fe-4S ferredoxin-type" evidence="9">
    <location>
        <begin position="281"/>
        <end position="310"/>
    </location>
</feature>
<evidence type="ECO:0000259" key="9">
    <source>
        <dbReference type="PROSITE" id="PS51379"/>
    </source>
</evidence>
<dbReference type="GO" id="GO:0051539">
    <property type="term" value="F:4 iron, 4 sulfur cluster binding"/>
    <property type="evidence" value="ECO:0007669"/>
    <property type="project" value="UniProtKB-KW"/>
</dbReference>
<dbReference type="Proteomes" id="UP000287853">
    <property type="component" value="Unassembled WGS sequence"/>
</dbReference>
<organism evidence="10 11">
    <name type="scientific">Candidatus Electrothrix aarhusensis</name>
    <dbReference type="NCBI Taxonomy" id="1859131"/>
    <lineage>
        <taxon>Bacteria</taxon>
        <taxon>Pseudomonadati</taxon>
        <taxon>Thermodesulfobacteriota</taxon>
        <taxon>Desulfobulbia</taxon>
        <taxon>Desulfobulbales</taxon>
        <taxon>Desulfobulbaceae</taxon>
        <taxon>Candidatus Electrothrix</taxon>
    </lineage>
</organism>
<keyword evidence="3" id="KW-0004">4Fe-4S</keyword>
<reference evidence="10 11" key="1">
    <citation type="submission" date="2017-01" db="EMBL/GenBank/DDBJ databases">
        <title>The cable genome- insights into the physiology and evolution of filamentous bacteria capable of sulfide oxidation via long distance electron transfer.</title>
        <authorList>
            <person name="Schreiber L."/>
            <person name="Bjerg J.T."/>
            <person name="Boggild A."/>
            <person name="Van De Vossenberg J."/>
            <person name="Meysman F."/>
            <person name="Nielsen L.P."/>
            <person name="Schramm A."/>
            <person name="Kjeldsen K.U."/>
        </authorList>
    </citation>
    <scope>NUCLEOTIDE SEQUENCE [LARGE SCALE GENOMIC DNA]</scope>
    <source>
        <strain evidence="10">MCF</strain>
    </source>
</reference>
<comment type="cofactor">
    <cofactor evidence="1">
        <name>FAD</name>
        <dbReference type="ChEBI" id="CHEBI:57692"/>
    </cofactor>
</comment>
<dbReference type="InterPro" id="IPR036188">
    <property type="entry name" value="FAD/NAD-bd_sf"/>
</dbReference>
<keyword evidence="5" id="KW-0285">Flavoprotein</keyword>
<dbReference type="Gene3D" id="3.30.70.20">
    <property type="match status" value="1"/>
</dbReference>
<dbReference type="AlphaFoldDB" id="A0A444IVL1"/>
<name>A0A444IVL1_9BACT</name>
<dbReference type="SUPFAM" id="SSF54862">
    <property type="entry name" value="4Fe-4S ferredoxins"/>
    <property type="match status" value="1"/>
</dbReference>
<dbReference type="PANTHER" id="PTHR43498:SF1">
    <property type="entry name" value="COB--COM HETERODISULFIDE REDUCTASE IRON-SULFUR SUBUNIT A"/>
    <property type="match status" value="1"/>
</dbReference>
<comment type="similarity">
    <text evidence="2">Belongs to the HdrA family.</text>
</comment>
<evidence type="ECO:0000256" key="7">
    <source>
        <dbReference type="ARBA" id="ARBA00023004"/>
    </source>
</evidence>
<dbReference type="SUPFAM" id="SSF51905">
    <property type="entry name" value="FAD/NAD(P)-binding domain"/>
    <property type="match status" value="1"/>
</dbReference>
<dbReference type="InterPro" id="IPR017900">
    <property type="entry name" value="4Fe4S_Fe_S_CS"/>
</dbReference>
<evidence type="ECO:0000256" key="8">
    <source>
        <dbReference type="ARBA" id="ARBA00023014"/>
    </source>
</evidence>
<dbReference type="GO" id="GO:0046872">
    <property type="term" value="F:metal ion binding"/>
    <property type="evidence" value="ECO:0007669"/>
    <property type="project" value="UniProtKB-KW"/>
</dbReference>
<dbReference type="Pfam" id="PF14697">
    <property type="entry name" value="Fer4_21"/>
    <property type="match status" value="1"/>
</dbReference>
<evidence type="ECO:0000256" key="1">
    <source>
        <dbReference type="ARBA" id="ARBA00001974"/>
    </source>
</evidence>
<dbReference type="GO" id="GO:0051912">
    <property type="term" value="F:CoB--CoM heterodisulfide reductase activity"/>
    <property type="evidence" value="ECO:0007669"/>
    <property type="project" value="UniProtKB-EC"/>
</dbReference>
<keyword evidence="8" id="KW-0411">Iron-sulfur</keyword>
<evidence type="ECO:0000256" key="6">
    <source>
        <dbReference type="ARBA" id="ARBA00023002"/>
    </source>
</evidence>
<feature type="domain" description="4Fe-4S ferredoxin-type" evidence="9">
    <location>
        <begin position="314"/>
        <end position="343"/>
    </location>
</feature>
<gene>
    <name evidence="10" type="ORF">H206_01155</name>
</gene>
<dbReference type="EMBL" id="MTKO01000085">
    <property type="protein sequence ID" value="RWX44958.1"/>
    <property type="molecule type" value="Genomic_DNA"/>
</dbReference>
<keyword evidence="6 10" id="KW-0560">Oxidoreductase</keyword>
<dbReference type="InterPro" id="IPR017896">
    <property type="entry name" value="4Fe4S_Fe-S-bd"/>
</dbReference>
<sequence>MAEVEANKHIDVLTNAELKDFSGFIGNFSSVVAEKGGAEHTVDHGVVVLATGGHEYRPDGYLLEENDKVVTQTELEHQLAADGKAPKSIIMVQCAGSRGDDLKYCSKVCCNHAVKNALTIKELNPASQVIVLYRDMRTYGYAEDAYREARLKGVIFIPYELEQKPQISASAKGKKLTVSFFDALLQEDVQMHPDMVALSVGIVPDGTEEMSKLLKAPLTDDRFFLEAHVKLRPVELPVSGVYVCGLAHGPKPVDETIAQAQAAAAKAAIPLVKGAVSIDPIVSVVEQEKCIGCGICASLCPFGSIEMIKVDKKRKAQTIAASCKACGICSSHCPTFAITMGGFTNEQIMDQITAFGNVKAAEPVEA</sequence>
<evidence type="ECO:0000256" key="4">
    <source>
        <dbReference type="ARBA" id="ARBA00022723"/>
    </source>
</evidence>
<dbReference type="PROSITE" id="PS00198">
    <property type="entry name" value="4FE4S_FER_1"/>
    <property type="match status" value="2"/>
</dbReference>
<accession>A0A444IVL1</accession>
<keyword evidence="5" id="KW-0274">FAD</keyword>
<evidence type="ECO:0000256" key="3">
    <source>
        <dbReference type="ARBA" id="ARBA00022485"/>
    </source>
</evidence>
<evidence type="ECO:0000256" key="2">
    <source>
        <dbReference type="ARBA" id="ARBA00006561"/>
    </source>
</evidence>
<dbReference type="InterPro" id="IPR039650">
    <property type="entry name" value="HdrA-like"/>
</dbReference>
<dbReference type="PROSITE" id="PS51379">
    <property type="entry name" value="4FE4S_FER_2"/>
    <property type="match status" value="2"/>
</dbReference>
<evidence type="ECO:0000313" key="10">
    <source>
        <dbReference type="EMBL" id="RWX44958.1"/>
    </source>
</evidence>
<keyword evidence="4" id="KW-0479">Metal-binding</keyword>
<keyword evidence="11" id="KW-1185">Reference proteome</keyword>
<proteinExistence type="inferred from homology"/>
<comment type="caution">
    <text evidence="10">The sequence shown here is derived from an EMBL/GenBank/DDBJ whole genome shotgun (WGS) entry which is preliminary data.</text>
</comment>
<dbReference type="PANTHER" id="PTHR43498">
    <property type="entry name" value="FERREDOXIN:COB-COM HETERODISULFIDE REDUCTASE SUBUNIT A"/>
    <property type="match status" value="1"/>
</dbReference>
<evidence type="ECO:0000256" key="5">
    <source>
        <dbReference type="ARBA" id="ARBA00022827"/>
    </source>
</evidence>
<evidence type="ECO:0000313" key="11">
    <source>
        <dbReference type="Proteomes" id="UP000287853"/>
    </source>
</evidence>
<keyword evidence="7" id="KW-0408">Iron</keyword>
<dbReference type="EC" id="1.8.98.1" evidence="10"/>
<protein>
    <submittedName>
        <fullName evidence="10">4Fe-4S dicluster domain-containing protein</fullName>
        <ecNumber evidence="10">1.8.98.1</ecNumber>
    </submittedName>
</protein>